<feature type="transmembrane region" description="Helical" evidence="1">
    <location>
        <begin position="165"/>
        <end position="185"/>
    </location>
</feature>
<evidence type="ECO:0000256" key="2">
    <source>
        <dbReference type="SAM" id="SignalP"/>
    </source>
</evidence>
<dbReference type="OrthoDB" id="10070083at2759"/>
<feature type="signal peptide" evidence="2">
    <location>
        <begin position="1"/>
        <end position="23"/>
    </location>
</feature>
<feature type="chain" id="PRO_5032819971" description="Vesicular, overexpressed in cancer, prosurvival protein 1" evidence="2">
    <location>
        <begin position="24"/>
        <end position="190"/>
    </location>
</feature>
<dbReference type="AlphaFoldDB" id="A0A812ENC5"/>
<protein>
    <recommendedName>
        <fullName evidence="5">Vesicular, overexpressed in cancer, prosurvival protein 1</fullName>
    </recommendedName>
</protein>
<evidence type="ECO:0000256" key="1">
    <source>
        <dbReference type="SAM" id="Phobius"/>
    </source>
</evidence>
<keyword evidence="1" id="KW-1133">Transmembrane helix</keyword>
<organism evidence="3 4">
    <name type="scientific">Acanthosepion pharaonis</name>
    <name type="common">Pharaoh cuttlefish</name>
    <name type="synonym">Sepia pharaonis</name>
    <dbReference type="NCBI Taxonomy" id="158019"/>
    <lineage>
        <taxon>Eukaryota</taxon>
        <taxon>Metazoa</taxon>
        <taxon>Spiralia</taxon>
        <taxon>Lophotrochozoa</taxon>
        <taxon>Mollusca</taxon>
        <taxon>Cephalopoda</taxon>
        <taxon>Coleoidea</taxon>
        <taxon>Decapodiformes</taxon>
        <taxon>Sepiida</taxon>
        <taxon>Sepiina</taxon>
        <taxon>Sepiidae</taxon>
        <taxon>Acanthosepion</taxon>
    </lineage>
</organism>
<dbReference type="Proteomes" id="UP000597762">
    <property type="component" value="Unassembled WGS sequence"/>
</dbReference>
<dbReference type="EMBL" id="CAHIKZ030005488">
    <property type="protein sequence ID" value="CAE1326814.1"/>
    <property type="molecule type" value="Genomic_DNA"/>
</dbReference>
<sequence length="190" mass="21594">MAARVFLLTFLLVVILHHSQVAGYYCDSDRCGDDEYCCGYNICCKSYKVWELWYFWFGIAIILILLVIFGCFWKYQQNNNYLTISSEIPYTALPHGSVNPAPADSFKSVYPPDGNGGYYTRLMSPSQQLAFNNPGNQIHPVLGVCLLVLFFSCSGFFLFSKVLGLLVSSLMFAFWSCSFLVPDFFSSLRY</sequence>
<name>A0A812ENC5_ACAPH</name>
<keyword evidence="2" id="KW-0732">Signal</keyword>
<evidence type="ECO:0008006" key="5">
    <source>
        <dbReference type="Google" id="ProtNLM"/>
    </source>
</evidence>
<keyword evidence="1" id="KW-0812">Transmembrane</keyword>
<proteinExistence type="predicted"/>
<keyword evidence="1" id="KW-0472">Membrane</keyword>
<feature type="transmembrane region" description="Helical" evidence="1">
    <location>
        <begin position="52"/>
        <end position="73"/>
    </location>
</feature>
<gene>
    <name evidence="3" type="ORF">SPHA_76373</name>
</gene>
<feature type="transmembrane region" description="Helical" evidence="1">
    <location>
        <begin position="141"/>
        <end position="159"/>
    </location>
</feature>
<evidence type="ECO:0000313" key="4">
    <source>
        <dbReference type="Proteomes" id="UP000597762"/>
    </source>
</evidence>
<keyword evidence="4" id="KW-1185">Reference proteome</keyword>
<accession>A0A812ENC5</accession>
<evidence type="ECO:0000313" key="3">
    <source>
        <dbReference type="EMBL" id="CAE1326814.1"/>
    </source>
</evidence>
<comment type="caution">
    <text evidence="3">The sequence shown here is derived from an EMBL/GenBank/DDBJ whole genome shotgun (WGS) entry which is preliminary data.</text>
</comment>
<reference evidence="3" key="1">
    <citation type="submission" date="2021-01" db="EMBL/GenBank/DDBJ databases">
        <authorList>
            <person name="Li R."/>
            <person name="Bekaert M."/>
        </authorList>
    </citation>
    <scope>NUCLEOTIDE SEQUENCE</scope>
    <source>
        <strain evidence="3">Farmed</strain>
    </source>
</reference>